<dbReference type="Pfam" id="PF16344">
    <property type="entry name" value="FecR_C"/>
    <property type="match status" value="1"/>
</dbReference>
<dbReference type="Gene3D" id="2.60.120.1440">
    <property type="match status" value="1"/>
</dbReference>
<dbReference type="PANTHER" id="PTHR30273:SF2">
    <property type="entry name" value="PROTEIN FECR"/>
    <property type="match status" value="1"/>
</dbReference>
<dbReference type="EMBL" id="QQWG01000009">
    <property type="protein sequence ID" value="RRG21105.1"/>
    <property type="molecule type" value="Genomic_DNA"/>
</dbReference>
<feature type="domain" description="Protein FecR C-terminal" evidence="3">
    <location>
        <begin position="252"/>
        <end position="318"/>
    </location>
</feature>
<name>A0A425Y0C7_9BACT</name>
<gene>
    <name evidence="4" type="ORF">DWB61_10200</name>
</gene>
<proteinExistence type="predicted"/>
<protein>
    <submittedName>
        <fullName evidence="4">DUF4974 domain-containing protein</fullName>
    </submittedName>
</protein>
<dbReference type="OrthoDB" id="1097347at2"/>
<dbReference type="GO" id="GO:0016989">
    <property type="term" value="F:sigma factor antagonist activity"/>
    <property type="evidence" value="ECO:0007669"/>
    <property type="project" value="TreeGrafter"/>
</dbReference>
<evidence type="ECO:0000313" key="5">
    <source>
        <dbReference type="Proteomes" id="UP000285794"/>
    </source>
</evidence>
<feature type="domain" description="FecR protein" evidence="2">
    <location>
        <begin position="115"/>
        <end position="207"/>
    </location>
</feature>
<dbReference type="Gene3D" id="3.55.50.30">
    <property type="match status" value="1"/>
</dbReference>
<feature type="transmembrane region" description="Helical" evidence="1">
    <location>
        <begin position="85"/>
        <end position="103"/>
    </location>
</feature>
<dbReference type="InterPro" id="IPR032508">
    <property type="entry name" value="FecR_C"/>
</dbReference>
<keyword evidence="1" id="KW-1133">Transmembrane helix</keyword>
<evidence type="ECO:0000259" key="2">
    <source>
        <dbReference type="Pfam" id="PF04773"/>
    </source>
</evidence>
<keyword evidence="1" id="KW-0812">Transmembrane</keyword>
<dbReference type="InterPro" id="IPR006860">
    <property type="entry name" value="FecR"/>
</dbReference>
<dbReference type="InterPro" id="IPR012373">
    <property type="entry name" value="Ferrdict_sens_TM"/>
</dbReference>
<evidence type="ECO:0000259" key="3">
    <source>
        <dbReference type="Pfam" id="PF16344"/>
    </source>
</evidence>
<comment type="caution">
    <text evidence="4">The sequence shown here is derived from an EMBL/GenBank/DDBJ whole genome shotgun (WGS) entry which is preliminary data.</text>
</comment>
<dbReference type="AlphaFoldDB" id="A0A425Y0C7"/>
<reference evidence="4 5" key="1">
    <citation type="submission" date="2018-07" db="EMBL/GenBank/DDBJ databases">
        <title>Draft genome sequence of Ancylomarina sp. M1P.</title>
        <authorList>
            <person name="Yadav S."/>
            <person name="Villanueva L."/>
            <person name="Damste J.S.S."/>
        </authorList>
    </citation>
    <scope>NUCLEOTIDE SEQUENCE [LARGE SCALE GENOMIC DNA]</scope>
    <source>
        <strain evidence="4 5">M1P</strain>
    </source>
</reference>
<dbReference type="Proteomes" id="UP000285794">
    <property type="component" value="Unassembled WGS sequence"/>
</dbReference>
<evidence type="ECO:0000256" key="1">
    <source>
        <dbReference type="SAM" id="Phobius"/>
    </source>
</evidence>
<accession>A0A425Y0C7</accession>
<dbReference type="PANTHER" id="PTHR30273">
    <property type="entry name" value="PERIPLASMIC SIGNAL SENSOR AND SIGMA FACTOR ACTIVATOR FECR-RELATED"/>
    <property type="match status" value="1"/>
</dbReference>
<organism evidence="4 5">
    <name type="scientific">Ancylomarina euxinus</name>
    <dbReference type="NCBI Taxonomy" id="2283627"/>
    <lineage>
        <taxon>Bacteria</taxon>
        <taxon>Pseudomonadati</taxon>
        <taxon>Bacteroidota</taxon>
        <taxon>Bacteroidia</taxon>
        <taxon>Marinilabiliales</taxon>
        <taxon>Marinifilaceae</taxon>
        <taxon>Ancylomarina</taxon>
    </lineage>
</organism>
<dbReference type="RefSeq" id="WP_125030797.1">
    <property type="nucleotide sequence ID" value="NZ_JAPXVP010000008.1"/>
</dbReference>
<dbReference type="PIRSF" id="PIRSF018266">
    <property type="entry name" value="FecR"/>
    <property type="match status" value="1"/>
</dbReference>
<keyword evidence="1" id="KW-0472">Membrane</keyword>
<sequence length="320" mass="37031">MEDRNQHINEVVLQNVLQGSASAAQEKELNEWLQASDANKALFEKMKQIWSASKQLKEFSEIDEKADWKKIKAKRRAKKNRLGPWLKYAAAIMITMGFSLIYLHENTVGFGKIAQIKTEQEKSELLLADGTKVYLNKNSRLVYPKKFDDDKRLVKLQGEAFFDVKPNANKPFIVESGEAIIKVLGTSFNVYNKVDNSTELSVKTGKVSLKSRKDKDQELVLVKGDVGLLRNHKVIKLKSKFKNQDSWRTRALKFHQAPLTLVLKDLEKHYQVKFENRNQKIKDLEITLAFDNEEIEKVIHQLELLLQVKIIKHKNIYIIK</sequence>
<dbReference type="Pfam" id="PF04773">
    <property type="entry name" value="FecR"/>
    <property type="match status" value="1"/>
</dbReference>
<keyword evidence="5" id="KW-1185">Reference proteome</keyword>
<evidence type="ECO:0000313" key="4">
    <source>
        <dbReference type="EMBL" id="RRG21105.1"/>
    </source>
</evidence>